<dbReference type="RefSeq" id="WP_379538328.1">
    <property type="nucleotide sequence ID" value="NZ_JBHSDR010000004.1"/>
</dbReference>
<dbReference type="PANTHER" id="PTHR33993:SF14">
    <property type="entry name" value="GB|AAF24581.1"/>
    <property type="match status" value="1"/>
</dbReference>
<sequence>MTNPPGSWIWYELMTTDAAGAKAFYDAVVDGWTIGAQSAAPDQDYRMIGRSDGGNAGGMMALTPEMTEGGARPCWLGYLYVPDVDATVAAITTDGGQVQMPAVDMPGVGRMAMVTDPQGVPFYLMTPTPPPGMEGMASDVFSPDQPQHVSWNELATPDLEAAKSFYGKHFGFEFNESMSMGPMGDYCFIDHDGQRTGAMMQQQDKTERALWQFYINVPSIGAAIRAVEGGGGKVLSGPHEVPGGATIIVGTDPQGARFALVGGK</sequence>
<proteinExistence type="predicted"/>
<reference evidence="3" key="1">
    <citation type="journal article" date="2019" name="Int. J. Syst. Evol. Microbiol.">
        <title>The Global Catalogue of Microorganisms (GCM) 10K type strain sequencing project: providing services to taxonomists for standard genome sequencing and annotation.</title>
        <authorList>
            <consortium name="The Broad Institute Genomics Platform"/>
            <consortium name="The Broad Institute Genome Sequencing Center for Infectious Disease"/>
            <person name="Wu L."/>
            <person name="Ma J."/>
        </authorList>
    </citation>
    <scope>NUCLEOTIDE SEQUENCE [LARGE SCALE GENOMIC DNA]</scope>
    <source>
        <strain evidence="3">CGMCC 1.12989</strain>
    </source>
</reference>
<dbReference type="Pfam" id="PF00903">
    <property type="entry name" value="Glyoxalase"/>
    <property type="match status" value="2"/>
</dbReference>
<dbReference type="EMBL" id="JBHSDR010000004">
    <property type="protein sequence ID" value="MFC4294842.1"/>
    <property type="molecule type" value="Genomic_DNA"/>
</dbReference>
<evidence type="ECO:0000313" key="3">
    <source>
        <dbReference type="Proteomes" id="UP001595828"/>
    </source>
</evidence>
<feature type="domain" description="VOC" evidence="1">
    <location>
        <begin position="148"/>
        <end position="263"/>
    </location>
</feature>
<dbReference type="InterPro" id="IPR029068">
    <property type="entry name" value="Glyas_Bleomycin-R_OHBP_Dase"/>
</dbReference>
<protein>
    <submittedName>
        <fullName evidence="2">VOC family protein</fullName>
    </submittedName>
</protein>
<dbReference type="PANTHER" id="PTHR33993">
    <property type="entry name" value="GLYOXALASE-RELATED"/>
    <property type="match status" value="1"/>
</dbReference>
<dbReference type="SUPFAM" id="SSF54593">
    <property type="entry name" value="Glyoxalase/Bleomycin resistance protein/Dihydroxybiphenyl dioxygenase"/>
    <property type="match status" value="2"/>
</dbReference>
<dbReference type="Proteomes" id="UP001595828">
    <property type="component" value="Unassembled WGS sequence"/>
</dbReference>
<gene>
    <name evidence="2" type="ORF">ACFO0A_07170</name>
</gene>
<dbReference type="CDD" id="cd07247">
    <property type="entry name" value="SgaA_N_like"/>
    <property type="match status" value="2"/>
</dbReference>
<organism evidence="2 3">
    <name type="scientific">Novosphingobium tardum</name>
    <dbReference type="NCBI Taxonomy" id="1538021"/>
    <lineage>
        <taxon>Bacteria</taxon>
        <taxon>Pseudomonadati</taxon>
        <taxon>Pseudomonadota</taxon>
        <taxon>Alphaproteobacteria</taxon>
        <taxon>Sphingomonadales</taxon>
        <taxon>Sphingomonadaceae</taxon>
        <taxon>Novosphingobium</taxon>
    </lineage>
</organism>
<feature type="domain" description="VOC" evidence="1">
    <location>
        <begin position="7"/>
        <end position="127"/>
    </location>
</feature>
<evidence type="ECO:0000259" key="1">
    <source>
        <dbReference type="PROSITE" id="PS51819"/>
    </source>
</evidence>
<evidence type="ECO:0000313" key="2">
    <source>
        <dbReference type="EMBL" id="MFC4294842.1"/>
    </source>
</evidence>
<dbReference type="Gene3D" id="3.10.180.10">
    <property type="entry name" value="2,3-Dihydroxybiphenyl 1,2-Dioxygenase, domain 1"/>
    <property type="match status" value="2"/>
</dbReference>
<keyword evidence="3" id="KW-1185">Reference proteome</keyword>
<dbReference type="PROSITE" id="PS51819">
    <property type="entry name" value="VOC"/>
    <property type="match status" value="2"/>
</dbReference>
<dbReference type="InterPro" id="IPR037523">
    <property type="entry name" value="VOC_core"/>
</dbReference>
<dbReference type="InterPro" id="IPR052164">
    <property type="entry name" value="Anthracycline_SecMetBiosynth"/>
</dbReference>
<dbReference type="InterPro" id="IPR004360">
    <property type="entry name" value="Glyas_Fos-R_dOase_dom"/>
</dbReference>
<name>A0ABV8RN99_9SPHN</name>
<comment type="caution">
    <text evidence="2">The sequence shown here is derived from an EMBL/GenBank/DDBJ whole genome shotgun (WGS) entry which is preliminary data.</text>
</comment>
<accession>A0ABV8RN99</accession>